<evidence type="ECO:0000259" key="2">
    <source>
        <dbReference type="PROSITE" id="PS51644"/>
    </source>
</evidence>
<sequence>MNFCKLKSVILNYGIIVCFREQLVHGLQKGGPWVLKDLSKAQLFELVNLMIVEKKWIEESILQMFPFRLNLAKQKCATSHCYNSNGLSSLFTGKISKSSIHRQPEQETYGHKSGSLGSSFAVTNSVNQPQNVLEFKSWFQKTYTRKEDVQPEDLEKMFESMFSIKLVPSSYGYPDLQSLIEVCANDDNYENKKIKSSPSGEKILFDCRKLLVELFDEYPDGFDMSIFKPAFLQRHGYVLESETLGYPNLASLLEIMPRVRMESSFVIPTERFRSNSSSTNQLTIGTLDLTSLDNKGNAGINTSQESASEDCAWEEWEELGGVHETIVREDLTAAPIQDREVTYDDSLSEDELSDSEGTPPLQDVVEKSQRCGEESSLIQILDSWYDSKEGGLKKSSKDGCGVEQAVVPDGLVDCATNKPEILVDIKPKLRSHKRYNFVSNSEDKEKLVDSILGSLKKAGNSKFYS</sequence>
<organism evidence="3 4">
    <name type="scientific">Zingiber officinale</name>
    <name type="common">Ginger</name>
    <name type="synonym">Amomum zingiber</name>
    <dbReference type="NCBI Taxonomy" id="94328"/>
    <lineage>
        <taxon>Eukaryota</taxon>
        <taxon>Viridiplantae</taxon>
        <taxon>Streptophyta</taxon>
        <taxon>Embryophyta</taxon>
        <taxon>Tracheophyta</taxon>
        <taxon>Spermatophyta</taxon>
        <taxon>Magnoliopsida</taxon>
        <taxon>Liliopsida</taxon>
        <taxon>Zingiberales</taxon>
        <taxon>Zingiberaceae</taxon>
        <taxon>Zingiber</taxon>
    </lineage>
</organism>
<evidence type="ECO:0000256" key="1">
    <source>
        <dbReference type="SAM" id="MobiDB-lite"/>
    </source>
</evidence>
<feature type="compositionally biased region" description="Basic and acidic residues" evidence="1">
    <location>
        <begin position="330"/>
        <end position="342"/>
    </location>
</feature>
<dbReference type="Proteomes" id="UP000734854">
    <property type="component" value="Unassembled WGS sequence"/>
</dbReference>
<gene>
    <name evidence="3" type="ORF">ZIOFF_000547</name>
</gene>
<feature type="domain" description="HTH OST-type" evidence="2">
    <location>
        <begin position="203"/>
        <end position="277"/>
    </location>
</feature>
<dbReference type="CDD" id="cd08824">
    <property type="entry name" value="LOTUS"/>
    <property type="match status" value="1"/>
</dbReference>
<dbReference type="Pfam" id="PF12872">
    <property type="entry name" value="OST-HTH"/>
    <property type="match status" value="2"/>
</dbReference>
<protein>
    <recommendedName>
        <fullName evidence="2">HTH OST-type domain-containing protein</fullName>
    </recommendedName>
</protein>
<evidence type="ECO:0000313" key="4">
    <source>
        <dbReference type="Proteomes" id="UP000734854"/>
    </source>
</evidence>
<keyword evidence="4" id="KW-1185">Reference proteome</keyword>
<dbReference type="PROSITE" id="PS51644">
    <property type="entry name" value="HTH_OST"/>
    <property type="match status" value="1"/>
</dbReference>
<dbReference type="InterPro" id="IPR025605">
    <property type="entry name" value="OST-HTH/LOTUS_dom"/>
</dbReference>
<name>A0A8J5I8C5_ZINOF</name>
<dbReference type="InterPro" id="IPR041966">
    <property type="entry name" value="LOTUS-like"/>
</dbReference>
<evidence type="ECO:0000313" key="3">
    <source>
        <dbReference type="EMBL" id="KAG6535525.1"/>
    </source>
</evidence>
<feature type="region of interest" description="Disordered" evidence="1">
    <location>
        <begin position="330"/>
        <end position="366"/>
    </location>
</feature>
<proteinExistence type="predicted"/>
<reference evidence="3 4" key="1">
    <citation type="submission" date="2020-08" db="EMBL/GenBank/DDBJ databases">
        <title>Plant Genome Project.</title>
        <authorList>
            <person name="Zhang R.-G."/>
        </authorList>
    </citation>
    <scope>NUCLEOTIDE SEQUENCE [LARGE SCALE GENOMIC DNA]</scope>
    <source>
        <tissue evidence="3">Rhizome</tissue>
    </source>
</reference>
<dbReference type="Gene3D" id="3.30.420.610">
    <property type="entry name" value="LOTUS domain-like"/>
    <property type="match status" value="1"/>
</dbReference>
<accession>A0A8J5I8C5</accession>
<comment type="caution">
    <text evidence="3">The sequence shown here is derived from an EMBL/GenBank/DDBJ whole genome shotgun (WGS) entry which is preliminary data.</text>
</comment>
<dbReference type="AlphaFoldDB" id="A0A8J5I8C5"/>
<dbReference type="EMBL" id="JACMSC010000001">
    <property type="protein sequence ID" value="KAG6535525.1"/>
    <property type="molecule type" value="Genomic_DNA"/>
</dbReference>